<sequence>MALLQILRPTLPILIGASIMLTLSMGLRQSLGIFMQPLTQDIRISISDFTLAIAVQNLAWGFLQPLAGAMTVRYGFRAIMLVGALLYVAGLALMAGANGVLAVMIGGGVLIGTSLACTAAAIAMSVAARAVPASVRSTVLGLVSGAGSLGALLSAPIGQMLNEGYGWRMGLVGFVVLSLLMIPAAWYAGRVDKIPLPKPTEDEIGDTSATAATKMAFANASFVVMTGAYFVCGMQLVFLTTHLPSYLAICGMDPMLSAQTLGMIGGFNVLGSIFFGWAGQRWNKLALLGGIYIFRSIALAWYFTLPPTPATTLLFGAIMGFLWMGVGPLVAGAVAEMFGLKWQAMIQGLAFMSHQVGSFLGAFGGGVLYDALGSYTMAWRIGVALGLAGGIVQVAFALIRPSGPPQMQAA</sequence>
<evidence type="ECO:0000256" key="1">
    <source>
        <dbReference type="ARBA" id="ARBA00022692"/>
    </source>
</evidence>
<feature type="transmembrane region" description="Helical" evidence="4">
    <location>
        <begin position="101"/>
        <end position="127"/>
    </location>
</feature>
<dbReference type="RefSeq" id="WP_057845672.1">
    <property type="nucleotide sequence ID" value="NZ_LLYA01000170.1"/>
</dbReference>
<dbReference type="OrthoDB" id="146345at2"/>
<dbReference type="CDD" id="cd17355">
    <property type="entry name" value="MFS_YcxA_like"/>
    <property type="match status" value="1"/>
</dbReference>
<proteinExistence type="predicted"/>
<gene>
    <name evidence="6" type="ORF">CQ13_06935</name>
</gene>
<feature type="transmembrane region" description="Helical" evidence="4">
    <location>
        <begin position="310"/>
        <end position="334"/>
    </location>
</feature>
<evidence type="ECO:0000256" key="2">
    <source>
        <dbReference type="ARBA" id="ARBA00022989"/>
    </source>
</evidence>
<feature type="transmembrane region" description="Helical" evidence="4">
    <location>
        <begin position="381"/>
        <end position="399"/>
    </location>
</feature>
<feature type="transmembrane region" description="Helical" evidence="4">
    <location>
        <begin position="139"/>
        <end position="161"/>
    </location>
</feature>
<dbReference type="InterPro" id="IPR050327">
    <property type="entry name" value="Proton-linked_MCT"/>
</dbReference>
<keyword evidence="1 4" id="KW-0812">Transmembrane</keyword>
<dbReference type="GO" id="GO:0022857">
    <property type="term" value="F:transmembrane transporter activity"/>
    <property type="evidence" value="ECO:0007669"/>
    <property type="project" value="InterPro"/>
</dbReference>
<feature type="transmembrane region" description="Helical" evidence="4">
    <location>
        <begin position="258"/>
        <end position="278"/>
    </location>
</feature>
<keyword evidence="7" id="KW-1185">Reference proteome</keyword>
<dbReference type="PROSITE" id="PS50850">
    <property type="entry name" value="MFS"/>
    <property type="match status" value="1"/>
</dbReference>
<feature type="transmembrane region" description="Helical" evidence="4">
    <location>
        <begin position="285"/>
        <end position="304"/>
    </location>
</feature>
<feature type="transmembrane region" description="Helical" evidence="4">
    <location>
        <begin position="75"/>
        <end position="95"/>
    </location>
</feature>
<feature type="transmembrane region" description="Helical" evidence="4">
    <location>
        <begin position="346"/>
        <end position="369"/>
    </location>
</feature>
<dbReference type="InterPro" id="IPR020846">
    <property type="entry name" value="MFS_dom"/>
</dbReference>
<protein>
    <submittedName>
        <fullName evidence="6">MFS transporter</fullName>
    </submittedName>
</protein>
<dbReference type="EMBL" id="LLYA01000170">
    <property type="protein sequence ID" value="KRR21771.1"/>
    <property type="molecule type" value="Genomic_DNA"/>
</dbReference>
<dbReference type="Gene3D" id="1.20.1250.20">
    <property type="entry name" value="MFS general substrate transporter like domains"/>
    <property type="match status" value="1"/>
</dbReference>
<evidence type="ECO:0000259" key="5">
    <source>
        <dbReference type="PROSITE" id="PS50850"/>
    </source>
</evidence>
<dbReference type="PANTHER" id="PTHR11360">
    <property type="entry name" value="MONOCARBOXYLATE TRANSPORTER"/>
    <property type="match status" value="1"/>
</dbReference>
<keyword evidence="2 4" id="KW-1133">Transmembrane helix</keyword>
<dbReference type="PANTHER" id="PTHR11360:SF284">
    <property type="entry name" value="EG:103B4.3 PROTEIN-RELATED"/>
    <property type="match status" value="1"/>
</dbReference>
<evidence type="ECO:0000256" key="4">
    <source>
        <dbReference type="SAM" id="Phobius"/>
    </source>
</evidence>
<feature type="transmembrane region" description="Helical" evidence="4">
    <location>
        <begin position="167"/>
        <end position="188"/>
    </location>
</feature>
<reference evidence="6 7" key="1">
    <citation type="submission" date="2014-03" db="EMBL/GenBank/DDBJ databases">
        <title>Bradyrhizobium valentinum sp. nov., isolated from effective nodules of Lupinus mariae-josephae, a lupine endemic of basic-lime soils in Eastern Spain.</title>
        <authorList>
            <person name="Duran D."/>
            <person name="Rey L."/>
            <person name="Navarro A."/>
            <person name="Busquets A."/>
            <person name="Imperial J."/>
            <person name="Ruiz-Argueso T."/>
        </authorList>
    </citation>
    <scope>NUCLEOTIDE SEQUENCE [LARGE SCALE GENOMIC DNA]</scope>
    <source>
        <strain evidence="6 7">Ro19</strain>
    </source>
</reference>
<comment type="caution">
    <text evidence="6">The sequence shown here is derived from an EMBL/GenBank/DDBJ whole genome shotgun (WGS) entry which is preliminary data.</text>
</comment>
<dbReference type="SUPFAM" id="SSF103473">
    <property type="entry name" value="MFS general substrate transporter"/>
    <property type="match status" value="1"/>
</dbReference>
<evidence type="ECO:0000256" key="3">
    <source>
        <dbReference type="ARBA" id="ARBA00023136"/>
    </source>
</evidence>
<dbReference type="Proteomes" id="UP000052023">
    <property type="component" value="Unassembled WGS sequence"/>
</dbReference>
<keyword evidence="3 4" id="KW-0472">Membrane</keyword>
<evidence type="ECO:0000313" key="7">
    <source>
        <dbReference type="Proteomes" id="UP000052023"/>
    </source>
</evidence>
<evidence type="ECO:0000313" key="6">
    <source>
        <dbReference type="EMBL" id="KRR21771.1"/>
    </source>
</evidence>
<organism evidence="6 7">
    <name type="scientific">Bradyrhizobium retamae</name>
    <dbReference type="NCBI Taxonomy" id="1300035"/>
    <lineage>
        <taxon>Bacteria</taxon>
        <taxon>Pseudomonadati</taxon>
        <taxon>Pseudomonadota</taxon>
        <taxon>Alphaproteobacteria</taxon>
        <taxon>Hyphomicrobiales</taxon>
        <taxon>Nitrobacteraceae</taxon>
        <taxon>Bradyrhizobium</taxon>
    </lineage>
</organism>
<dbReference type="AlphaFoldDB" id="A0A0R3MP31"/>
<dbReference type="Pfam" id="PF07690">
    <property type="entry name" value="MFS_1"/>
    <property type="match status" value="1"/>
</dbReference>
<name>A0A0R3MP31_9BRAD</name>
<dbReference type="InterPro" id="IPR036259">
    <property type="entry name" value="MFS_trans_sf"/>
</dbReference>
<feature type="domain" description="Major facilitator superfamily (MFS) profile" evidence="5">
    <location>
        <begin position="10"/>
        <end position="407"/>
    </location>
</feature>
<accession>A0A0R3MP31</accession>
<dbReference type="InterPro" id="IPR011701">
    <property type="entry name" value="MFS"/>
</dbReference>
<feature type="transmembrane region" description="Helical" evidence="4">
    <location>
        <begin position="216"/>
        <end position="238"/>
    </location>
</feature>